<dbReference type="Proteomes" id="UP000254260">
    <property type="component" value="Unassembled WGS sequence"/>
</dbReference>
<organism evidence="2 3">
    <name type="scientific">Ectopseudomonas mendocina</name>
    <name type="common">Pseudomonas mendocina</name>
    <dbReference type="NCBI Taxonomy" id="300"/>
    <lineage>
        <taxon>Bacteria</taxon>
        <taxon>Pseudomonadati</taxon>
        <taxon>Pseudomonadota</taxon>
        <taxon>Gammaproteobacteria</taxon>
        <taxon>Pseudomonadales</taxon>
        <taxon>Pseudomonadaceae</taxon>
        <taxon>Ectopseudomonas</taxon>
    </lineage>
</organism>
<dbReference type="InterPro" id="IPR042297">
    <property type="entry name" value="Antirestriction_sf"/>
</dbReference>
<dbReference type="AlphaFoldDB" id="A0A379PLP1"/>
<accession>A0A379PLP1</accession>
<comment type="similarity">
    <text evidence="1">Belongs to the antirestriction protein family.</text>
</comment>
<dbReference type="Pfam" id="PF03230">
    <property type="entry name" value="Antirestrict"/>
    <property type="match status" value="1"/>
</dbReference>
<gene>
    <name evidence="2" type="ORF">NCTC10899_05132</name>
</gene>
<dbReference type="Gene3D" id="3.30.70.3580">
    <property type="entry name" value="Antirestriction protein"/>
    <property type="match status" value="1"/>
</dbReference>
<sequence>MNQPYDVIPHEENPLLKYFGDACVAFDTYPYYFMTQMCGDAYQGGLWEFRRYPNGAVCMVFPDQKQITPVTFNGNMVECSLEAVSYAVWLIVLSSVSMEMNEKGKDDIATTIHDHYHGLLDMLSGRIRFMINEIIGGDCRDLTPEEEEMIVPRLQKHPELSAIGSIID</sequence>
<dbReference type="InterPro" id="IPR004914">
    <property type="entry name" value="Antirestrict"/>
</dbReference>
<dbReference type="OrthoDB" id="6913918at2"/>
<dbReference type="EMBL" id="UGUU01000002">
    <property type="protein sequence ID" value="SUE95891.1"/>
    <property type="molecule type" value="Genomic_DNA"/>
</dbReference>
<proteinExistence type="inferred from homology"/>
<protein>
    <submittedName>
        <fullName evidence="2">Antirestriction protein</fullName>
    </submittedName>
</protein>
<reference evidence="2 3" key="1">
    <citation type="submission" date="2018-06" db="EMBL/GenBank/DDBJ databases">
        <authorList>
            <consortium name="Pathogen Informatics"/>
            <person name="Doyle S."/>
        </authorList>
    </citation>
    <scope>NUCLEOTIDE SEQUENCE [LARGE SCALE GENOMIC DNA]</scope>
    <source>
        <strain evidence="2 3">NCTC10899</strain>
    </source>
</reference>
<name>A0A379PLP1_ECTME</name>
<dbReference type="RefSeq" id="WP_115292748.1">
    <property type="nucleotide sequence ID" value="NZ_UGUU01000002.1"/>
</dbReference>
<evidence type="ECO:0000313" key="3">
    <source>
        <dbReference type="Proteomes" id="UP000254260"/>
    </source>
</evidence>
<evidence type="ECO:0000313" key="2">
    <source>
        <dbReference type="EMBL" id="SUE95891.1"/>
    </source>
</evidence>
<evidence type="ECO:0000256" key="1">
    <source>
        <dbReference type="ARBA" id="ARBA00008618"/>
    </source>
</evidence>